<dbReference type="Proteomes" id="UP000252698">
    <property type="component" value="Chromosome"/>
</dbReference>
<feature type="region of interest" description="Disordered" evidence="1">
    <location>
        <begin position="127"/>
        <end position="147"/>
    </location>
</feature>
<accession>A0A2Z5J6K8</accession>
<evidence type="ECO:0000313" key="2">
    <source>
        <dbReference type="EMBL" id="AXE75929.1"/>
    </source>
</evidence>
<gene>
    <name evidence="2" type="ORF">C5746_01830</name>
</gene>
<sequence length="281" mass="29867">MTRPVDQRDDHDGRAAQRGCSVWAEGHDGGPVLKIRVWPRAAYRASGPAADESATPIGHSWTGSFESGYSPGTAVLVDCKAMAGAGLIVTAGTSWKSEDLSARQVLQVARVATETARRAAGHAHCEGALGERPGTVDRTERTKRPVSRATGTCRGVVTGREAARLRVTDVTEKPTGRALTEQCELIRGELDLFSMTAYYGPSAEEEMYLDGRYPGTVKGAYTRTIECGGAIGTAYFKLVRVKDKAADGAVGTHGTSDPAALKRVLESYATASGTRHDCPVR</sequence>
<proteinExistence type="predicted"/>
<name>A0A2Z5J6K8_STRAR</name>
<dbReference type="AlphaFoldDB" id="A0A2Z5J6K8"/>
<reference evidence="2 3" key="1">
    <citation type="journal article" date="2018" name="Front. Microbiol.">
        <title>Genome Sequencing of Streptomyces atratus SCSIOZH16 and Activation Production of Nocardamine via Metabolic Engineering.</title>
        <authorList>
            <person name="Li Y."/>
            <person name="Zhang C."/>
            <person name="Liu C."/>
            <person name="Ju J."/>
            <person name="Ma J."/>
        </authorList>
    </citation>
    <scope>NUCLEOTIDE SEQUENCE [LARGE SCALE GENOMIC DNA]</scope>
    <source>
        <strain evidence="2 3">SCSIO_ZH16</strain>
    </source>
</reference>
<dbReference type="KEGG" id="sata:C5746_01830"/>
<organism evidence="2 3">
    <name type="scientific">Streptomyces atratus</name>
    <dbReference type="NCBI Taxonomy" id="1893"/>
    <lineage>
        <taxon>Bacteria</taxon>
        <taxon>Bacillati</taxon>
        <taxon>Actinomycetota</taxon>
        <taxon>Actinomycetes</taxon>
        <taxon>Kitasatosporales</taxon>
        <taxon>Streptomycetaceae</taxon>
        <taxon>Streptomyces</taxon>
    </lineage>
</organism>
<dbReference type="EMBL" id="CP027306">
    <property type="protein sequence ID" value="AXE75929.1"/>
    <property type="molecule type" value="Genomic_DNA"/>
</dbReference>
<feature type="compositionally biased region" description="Basic and acidic residues" evidence="1">
    <location>
        <begin position="134"/>
        <end position="143"/>
    </location>
</feature>
<protein>
    <submittedName>
        <fullName evidence="2">Uncharacterized protein</fullName>
    </submittedName>
</protein>
<evidence type="ECO:0000313" key="3">
    <source>
        <dbReference type="Proteomes" id="UP000252698"/>
    </source>
</evidence>
<evidence type="ECO:0000256" key="1">
    <source>
        <dbReference type="SAM" id="MobiDB-lite"/>
    </source>
</evidence>